<dbReference type="CDD" id="cd07377">
    <property type="entry name" value="WHTH_GntR"/>
    <property type="match status" value="1"/>
</dbReference>
<dbReference type="InterPro" id="IPR050679">
    <property type="entry name" value="Bact_HTH_transcr_reg"/>
</dbReference>
<dbReference type="Gene3D" id="1.10.10.10">
    <property type="entry name" value="Winged helix-like DNA-binding domain superfamily/Winged helix DNA-binding domain"/>
    <property type="match status" value="1"/>
</dbReference>
<dbReference type="Gene3D" id="3.40.1410.10">
    <property type="entry name" value="Chorismate lyase-like"/>
    <property type="match status" value="1"/>
</dbReference>
<accession>A0A1J0VNH6</accession>
<dbReference type="SMART" id="SM00345">
    <property type="entry name" value="HTH_GNTR"/>
    <property type="match status" value="1"/>
</dbReference>
<dbReference type="InterPro" id="IPR011663">
    <property type="entry name" value="UTRA"/>
</dbReference>
<keyword evidence="3" id="KW-0804">Transcription</keyword>
<dbReference type="Pfam" id="PF07702">
    <property type="entry name" value="UTRA"/>
    <property type="match status" value="1"/>
</dbReference>
<keyword evidence="1" id="KW-0805">Transcription regulation</keyword>
<evidence type="ECO:0000259" key="4">
    <source>
        <dbReference type="PROSITE" id="PS50949"/>
    </source>
</evidence>
<dbReference type="EMBL" id="CP018082">
    <property type="protein sequence ID" value="APE33565.1"/>
    <property type="molecule type" value="Genomic_DNA"/>
</dbReference>
<evidence type="ECO:0000313" key="6">
    <source>
        <dbReference type="Proteomes" id="UP000183810"/>
    </source>
</evidence>
<name>A0A1J0VNH6_9NOCA</name>
<dbReference type="SUPFAM" id="SSF46785">
    <property type="entry name" value="Winged helix' DNA-binding domain"/>
    <property type="match status" value="1"/>
</dbReference>
<keyword evidence="6" id="KW-1185">Reference proteome</keyword>
<dbReference type="PANTHER" id="PTHR44846">
    <property type="entry name" value="MANNOSYL-D-GLYCERATE TRANSPORT/METABOLISM SYSTEM REPRESSOR MNGR-RELATED"/>
    <property type="match status" value="1"/>
</dbReference>
<keyword evidence="2" id="KW-0238">DNA-binding</keyword>
<dbReference type="OrthoDB" id="3571145at2"/>
<proteinExistence type="predicted"/>
<dbReference type="PROSITE" id="PS50949">
    <property type="entry name" value="HTH_GNTR"/>
    <property type="match status" value="1"/>
</dbReference>
<organism evidence="5 6">
    <name type="scientific">Nocardia mangyaensis</name>
    <dbReference type="NCBI Taxonomy" id="2213200"/>
    <lineage>
        <taxon>Bacteria</taxon>
        <taxon>Bacillati</taxon>
        <taxon>Actinomycetota</taxon>
        <taxon>Actinomycetes</taxon>
        <taxon>Mycobacteriales</taxon>
        <taxon>Nocardiaceae</taxon>
        <taxon>Nocardia</taxon>
    </lineage>
</organism>
<dbReference type="PRINTS" id="PR00035">
    <property type="entry name" value="HTHGNTR"/>
</dbReference>
<dbReference type="Proteomes" id="UP000183810">
    <property type="component" value="Chromosome"/>
</dbReference>
<dbReference type="InterPro" id="IPR000524">
    <property type="entry name" value="Tscrpt_reg_HTH_GntR"/>
</dbReference>
<dbReference type="AlphaFoldDB" id="A0A1J0VNH6"/>
<dbReference type="KEGG" id="nsl:BOX37_05810"/>
<dbReference type="Pfam" id="PF00392">
    <property type="entry name" value="GntR"/>
    <property type="match status" value="1"/>
</dbReference>
<dbReference type="SUPFAM" id="SSF64288">
    <property type="entry name" value="Chorismate lyase-like"/>
    <property type="match status" value="1"/>
</dbReference>
<protein>
    <recommendedName>
        <fullName evidence="4">HTH gntR-type domain-containing protein</fullName>
    </recommendedName>
</protein>
<sequence>MAEAPVVNRFAAAPLYRQVCDRLEQRLDHEFAPGDRLPSEAELAAEYGVNRLTVRRALAGLHQRGRIETRQGMGSFVAPPIVRYDVSPPQAASFTAAMREVGHDVQVRSLSVEHLVDPVLGPAHRHRGVRCVDGVAWSITVTVLAAEFAHGWDGQRSLHRMLLETRGIDTVRARRTFAAEIADRDDAALLSIPVGAPLLCVSGLNIDQHGNPVATVQHRFRGDRIQFTVDLT</sequence>
<evidence type="ECO:0000256" key="1">
    <source>
        <dbReference type="ARBA" id="ARBA00023015"/>
    </source>
</evidence>
<dbReference type="RefSeq" id="WP_071926748.1">
    <property type="nucleotide sequence ID" value="NZ_CP018082.1"/>
</dbReference>
<evidence type="ECO:0000256" key="2">
    <source>
        <dbReference type="ARBA" id="ARBA00023125"/>
    </source>
</evidence>
<dbReference type="InterPro" id="IPR036388">
    <property type="entry name" value="WH-like_DNA-bd_sf"/>
</dbReference>
<dbReference type="GO" id="GO:0003677">
    <property type="term" value="F:DNA binding"/>
    <property type="evidence" value="ECO:0007669"/>
    <property type="project" value="UniProtKB-KW"/>
</dbReference>
<dbReference type="InterPro" id="IPR036390">
    <property type="entry name" value="WH_DNA-bd_sf"/>
</dbReference>
<feature type="domain" description="HTH gntR-type" evidence="4">
    <location>
        <begin position="13"/>
        <end position="80"/>
    </location>
</feature>
<dbReference type="SMART" id="SM00866">
    <property type="entry name" value="UTRA"/>
    <property type="match status" value="1"/>
</dbReference>
<dbReference type="GO" id="GO:0003700">
    <property type="term" value="F:DNA-binding transcription factor activity"/>
    <property type="evidence" value="ECO:0007669"/>
    <property type="project" value="InterPro"/>
</dbReference>
<gene>
    <name evidence="5" type="ORF">BOX37_05810</name>
</gene>
<evidence type="ECO:0000256" key="3">
    <source>
        <dbReference type="ARBA" id="ARBA00023163"/>
    </source>
</evidence>
<dbReference type="PANTHER" id="PTHR44846:SF16">
    <property type="entry name" value="TRANSCRIPTIONAL REGULATOR PHNF-RELATED"/>
    <property type="match status" value="1"/>
</dbReference>
<evidence type="ECO:0000313" key="5">
    <source>
        <dbReference type="EMBL" id="APE33565.1"/>
    </source>
</evidence>
<reference evidence="5" key="1">
    <citation type="submission" date="2016-11" db="EMBL/GenBank/DDBJ databases">
        <authorList>
            <person name="Jaros S."/>
            <person name="Januszkiewicz K."/>
            <person name="Wedrychowicz H."/>
        </authorList>
    </citation>
    <scope>NUCLEOTIDE SEQUENCE [LARGE SCALE GENOMIC DNA]</scope>
    <source>
        <strain evidence="5">Y48</strain>
    </source>
</reference>
<dbReference type="InterPro" id="IPR028978">
    <property type="entry name" value="Chorismate_lyase_/UTRA_dom_sf"/>
</dbReference>